<sequence>MRRILLTGMSGTGKSSLIVALRARGFRAVDMDEPGWSELAPDGEWVWREDRVRDLLADEGDEVLFVSGCAINQKMFYPRFDEIVLLGAPSAVIAGRLATRTNNPYGKSPDELAATLHNLATVEPLLRRSATREIDASAPFDQVLEAVLGLAGRPGGAPPPCPWG</sequence>
<dbReference type="InterPro" id="IPR027417">
    <property type="entry name" value="P-loop_NTPase"/>
</dbReference>
<name>A0A5B9VTR8_9BACT</name>
<dbReference type="OrthoDB" id="1260352at2"/>
<accession>A0A5B9VTR8</accession>
<reference evidence="1 2" key="1">
    <citation type="submission" date="2019-08" db="EMBL/GenBank/DDBJ databases">
        <title>Deep-cultivation of Planctomycetes and their phenomic and genomic characterization uncovers novel biology.</title>
        <authorList>
            <person name="Wiegand S."/>
            <person name="Jogler M."/>
            <person name="Boedeker C."/>
            <person name="Pinto D."/>
            <person name="Vollmers J."/>
            <person name="Rivas-Marin E."/>
            <person name="Kohn T."/>
            <person name="Peeters S.H."/>
            <person name="Heuer A."/>
            <person name="Rast P."/>
            <person name="Oberbeckmann S."/>
            <person name="Bunk B."/>
            <person name="Jeske O."/>
            <person name="Meyerdierks A."/>
            <person name="Storesund J.E."/>
            <person name="Kallscheuer N."/>
            <person name="Luecker S."/>
            <person name="Lage O.M."/>
            <person name="Pohl T."/>
            <person name="Merkel B.J."/>
            <person name="Hornburger P."/>
            <person name="Mueller R.-W."/>
            <person name="Bruemmer F."/>
            <person name="Labrenz M."/>
            <person name="Spormann A.M."/>
            <person name="Op den Camp H."/>
            <person name="Overmann J."/>
            <person name="Amann R."/>
            <person name="Jetten M.S.M."/>
            <person name="Mascher T."/>
            <person name="Medema M.H."/>
            <person name="Devos D.P."/>
            <person name="Kaster A.-K."/>
            <person name="Ovreas L."/>
            <person name="Rohde M."/>
            <person name="Galperin M.Y."/>
            <person name="Jogler C."/>
        </authorList>
    </citation>
    <scope>NUCLEOTIDE SEQUENCE [LARGE SCALE GENOMIC DNA]</scope>
    <source>
        <strain evidence="1 2">OJF2</strain>
    </source>
</reference>
<organism evidence="1 2">
    <name type="scientific">Aquisphaera giovannonii</name>
    <dbReference type="NCBI Taxonomy" id="406548"/>
    <lineage>
        <taxon>Bacteria</taxon>
        <taxon>Pseudomonadati</taxon>
        <taxon>Planctomycetota</taxon>
        <taxon>Planctomycetia</taxon>
        <taxon>Isosphaerales</taxon>
        <taxon>Isosphaeraceae</taxon>
        <taxon>Aquisphaera</taxon>
    </lineage>
</organism>
<dbReference type="RefSeq" id="WP_148590352.1">
    <property type="nucleotide sequence ID" value="NZ_CP042997.1"/>
</dbReference>
<dbReference type="AlphaFoldDB" id="A0A5B9VTR8"/>
<gene>
    <name evidence="1" type="ORF">OJF2_01570</name>
</gene>
<dbReference type="Gene3D" id="3.40.50.300">
    <property type="entry name" value="P-loop containing nucleotide triphosphate hydrolases"/>
    <property type="match status" value="1"/>
</dbReference>
<dbReference type="Proteomes" id="UP000324233">
    <property type="component" value="Chromosome"/>
</dbReference>
<evidence type="ECO:0008006" key="3">
    <source>
        <dbReference type="Google" id="ProtNLM"/>
    </source>
</evidence>
<dbReference type="KEGG" id="agv:OJF2_01570"/>
<dbReference type="EMBL" id="CP042997">
    <property type="protein sequence ID" value="QEH31692.1"/>
    <property type="molecule type" value="Genomic_DNA"/>
</dbReference>
<evidence type="ECO:0000313" key="2">
    <source>
        <dbReference type="Proteomes" id="UP000324233"/>
    </source>
</evidence>
<dbReference type="SUPFAM" id="SSF52540">
    <property type="entry name" value="P-loop containing nucleoside triphosphate hydrolases"/>
    <property type="match status" value="1"/>
</dbReference>
<dbReference type="Pfam" id="PF13238">
    <property type="entry name" value="AAA_18"/>
    <property type="match status" value="1"/>
</dbReference>
<proteinExistence type="predicted"/>
<evidence type="ECO:0000313" key="1">
    <source>
        <dbReference type="EMBL" id="QEH31692.1"/>
    </source>
</evidence>
<protein>
    <recommendedName>
        <fullName evidence="3">Shikimate kinase</fullName>
    </recommendedName>
</protein>
<keyword evidence="2" id="KW-1185">Reference proteome</keyword>